<feature type="transmembrane region" description="Helical" evidence="1">
    <location>
        <begin position="1808"/>
        <end position="1826"/>
    </location>
</feature>
<feature type="transmembrane region" description="Helical" evidence="1">
    <location>
        <begin position="1777"/>
        <end position="1796"/>
    </location>
</feature>
<sequence length="1868" mass="212549">MQKKCTHKNKNQNKQQKATGKIRITFPTQYDFSIADNTNIDIRSQDPDYPQIKNENLSVSLFQNILYKIYFDASNKCIVCTTQCLCAKWIPTQRQIEINNISGDIFAGSLRIFIKYIRNPLALPNQSTGNFRIETYVQETLLDQNLNLGRVVFTPFIIPNKYGYIANDGSNLGGFSTNYKVTFSLFQVLPLGTWFRFRFPYEYSFQTLECSIVYTDLATEKIDCAVNDDNVLITGSVSRQMSLGNYDLKIRNVVNPNNADEFKGFILECLFPGTFNVLEFYIIQGSIIIKAGQIKNPQISGNPLNMNLRIDYTIQFTPTNTIPSNGSIKIKFPTLAATSDDPITRRFTLDSICRVTNGLIPLQIEVKIFAVNPGRAATYSPFQIVTYQDSVGTKKIDENTDSGQVTISDINRPQYVQIDLFKVLVNGTFSQTIPLDFRLYPNPGKELALSSSTSKHMIYFQIPIFWRLKGCGFQTNTQAQKLPEALFGNDPAFSVSYNNNIFYIFTPSATNVLKYPPQLGLGQCDLPISLNSVILPGFGGKYFFRSLTFQNYKLASDVPVEQDLFLMDIAIPDLNNCIIQTSGSEAQDPDNVVYASFNVGIAIPYEGAINFNMTSVNVQEENSSRWEFALGFDMPAGIFGKLVPCSVFISGDLCGFKDSNHPNVRCYVFNGNIQQNAILQIRGFSYTINSGTTIQVYIPNIRFCEVETMGCFIQLNTAYTSDIADPYFLNRKTVAVQAKINTKSNINEIANTQNESQPNFGTSKEICVFADWTFPYTFSTGFQSGDSIILKFPYHRWVDDDVFSLKKLQVQNVSSNFGTVTFINHSTTNEIYFYIQVNINVAANTSLQLKNLKNVIDIRDSQDLNVVQGIIVKGVYWQNKKKVGYMKWARSPNFDDGGILGSIIDILPDGTDTQPKRTQSTDMEWKSEVAYRIRFYNCRIIPENGKIKVKIPKGTPDFININPDCIVSKGVQGINNLSIYNDVSCKLDATIPSNNYFIVSGFKQVDQETSIELIFRATNPAKQAATWNPGQYEITSHKTDDTKINFTKTLVNALDVAGPNVFPQYIKWDNFYIQNKLARQGQRGYFVMEIVSPLNFPQGSVITINFGGGVDQPFSNDNFDLQKIKTQGYLYCSIDDQIQEECTIQLNSQELTMKVSKSPKFMNGIVQWQKHTLKFGYRGNDDGASTRDGFLITKADIYDLDFKIQNGGQIAQTSIAYRNLAKSFDDFWIWSMNKISTNTGISYTQCFGGNSKECGMTTIIIRFSISGTILPSIIKNSQNMVTSKTKFIINFESNIDNIFNDGFDSDLGTGLGHRSILPCEGKGFKLLNANIDRLDCKLYQSAKPLPTQIIISDFDQLNAGKYEIHIPKIYNPQKDLELLRISLSVETQSIAGSKKYKFIFFYLFKKIVQVTTIPQYENIYDLVNMTNTLQSHTFHAVPLNLGELTCKPEFDKTDIDTLATLSLCYKTSTHKLQGGDSILFMFPQDWILPSINTVCKNTFTTLDSQCDHYDSAKQILIHLDKNVNAGSEILGKIDMNTPPFKIINTSSSSQVITGYTYWRSRIVAKFKLPKFVQILTELTIKNTDIIIKTSNNIRKEVGEYTIQYNIIKTIPNDGCIQIIIPNDFKGKQKKVFAETPLFQVLTQTLWEYLFLVNQLFQLISQNLFIYLCILLEEQKQVQLILSFLQLISKWKILTLPLLQIGKSNNGIKKKIHQIYQQLLELKIVLRLLILHQFYIGKSKLKQDKKYTQKKLGLQNLRQNYLLRQIIMIRSIFNCQLILLYKMMLNQLVFGIFHYIIMIRCQQNNVLQILQIQLLCLLLYKNILIYLTKIQEILLHHLLLLLQQQQVQIIIMVKTVLKCLFYPVFTNLR</sequence>
<accession>G0QYY7</accession>
<dbReference type="eggNOG" id="ENOG502SJZN">
    <property type="taxonomic scope" value="Eukaryota"/>
</dbReference>
<keyword evidence="3" id="KW-1185">Reference proteome</keyword>
<feature type="transmembrane region" description="Helical" evidence="1">
    <location>
        <begin position="1846"/>
        <end position="1864"/>
    </location>
</feature>
<dbReference type="EMBL" id="GL984132">
    <property type="protein sequence ID" value="EGR29558.1"/>
    <property type="molecule type" value="Genomic_DNA"/>
</dbReference>
<dbReference type="GeneID" id="14905656"/>
<name>G0QYY7_ICHMU</name>
<organism evidence="2 3">
    <name type="scientific">Ichthyophthirius multifiliis</name>
    <name type="common">White spot disease agent</name>
    <name type="synonym">Ich</name>
    <dbReference type="NCBI Taxonomy" id="5932"/>
    <lineage>
        <taxon>Eukaryota</taxon>
        <taxon>Sar</taxon>
        <taxon>Alveolata</taxon>
        <taxon>Ciliophora</taxon>
        <taxon>Intramacronucleata</taxon>
        <taxon>Oligohymenophorea</taxon>
        <taxon>Hymenostomatida</taxon>
        <taxon>Ophryoglenina</taxon>
        <taxon>Ichthyophthirius</taxon>
    </lineage>
</organism>
<dbReference type="RefSeq" id="XP_004030794.1">
    <property type="nucleotide sequence ID" value="XM_004030746.1"/>
</dbReference>
<evidence type="ECO:0000313" key="3">
    <source>
        <dbReference type="Proteomes" id="UP000008983"/>
    </source>
</evidence>
<gene>
    <name evidence="2" type="ORF">IMG5_153300</name>
</gene>
<keyword evidence="1" id="KW-0812">Transmembrane</keyword>
<protein>
    <submittedName>
        <fullName evidence="2">Uncharacterized protein</fullName>
    </submittedName>
</protein>
<evidence type="ECO:0000313" key="2">
    <source>
        <dbReference type="EMBL" id="EGR29558.1"/>
    </source>
</evidence>
<proteinExistence type="predicted"/>
<reference evidence="2 3" key="1">
    <citation type="submission" date="2011-07" db="EMBL/GenBank/DDBJ databases">
        <authorList>
            <person name="Coyne R."/>
            <person name="Brami D."/>
            <person name="Johnson J."/>
            <person name="Hostetler J."/>
            <person name="Hannick L."/>
            <person name="Clark T."/>
            <person name="Cassidy-Hanley D."/>
            <person name="Inman J."/>
        </authorList>
    </citation>
    <scope>NUCLEOTIDE SEQUENCE [LARGE SCALE GENOMIC DNA]</scope>
    <source>
        <strain evidence="2 3">G5</strain>
    </source>
</reference>
<keyword evidence="1" id="KW-1133">Transmembrane helix</keyword>
<dbReference type="InParanoid" id="G0QYY7"/>
<evidence type="ECO:0000256" key="1">
    <source>
        <dbReference type="SAM" id="Phobius"/>
    </source>
</evidence>
<dbReference type="Proteomes" id="UP000008983">
    <property type="component" value="Unassembled WGS sequence"/>
</dbReference>
<keyword evidence="1" id="KW-0472">Membrane</keyword>